<dbReference type="Proteomes" id="UP001165378">
    <property type="component" value="Unassembled WGS sequence"/>
</dbReference>
<dbReference type="RefSeq" id="WP_235056356.1">
    <property type="nucleotide sequence ID" value="NZ_JAKFHA010000026.1"/>
</dbReference>
<dbReference type="EMBL" id="JAKFHA010000026">
    <property type="protein sequence ID" value="MCF2531707.1"/>
    <property type="molecule type" value="Genomic_DNA"/>
</dbReference>
<dbReference type="AlphaFoldDB" id="A0AA41U5A6"/>
<gene>
    <name evidence="2" type="ORF">LZ495_31440</name>
</gene>
<accession>A0AA41U5A6</accession>
<keyword evidence="3" id="KW-1185">Reference proteome</keyword>
<evidence type="ECO:0000313" key="2">
    <source>
        <dbReference type="EMBL" id="MCF2531707.1"/>
    </source>
</evidence>
<comment type="caution">
    <text evidence="2">The sequence shown here is derived from an EMBL/GenBank/DDBJ whole genome shotgun (WGS) entry which is preliminary data.</text>
</comment>
<feature type="region of interest" description="Disordered" evidence="1">
    <location>
        <begin position="1"/>
        <end position="74"/>
    </location>
</feature>
<sequence>MQAVTDQEIAAALRPLYPLTEERERMAARHPRRTGPSRSRTTAKRECQGEGGTAGSDTSSCGFRAERSPRSQTAFTAEQLAEIDAFLQTRKSAPGAPKRGSR</sequence>
<protein>
    <submittedName>
        <fullName evidence="2">Uncharacterized protein</fullName>
    </submittedName>
</protein>
<evidence type="ECO:0000256" key="1">
    <source>
        <dbReference type="SAM" id="MobiDB-lite"/>
    </source>
</evidence>
<proteinExistence type="predicted"/>
<evidence type="ECO:0000313" key="3">
    <source>
        <dbReference type="Proteomes" id="UP001165378"/>
    </source>
</evidence>
<name>A0AA41U5A6_9ACTN</name>
<reference evidence="2" key="1">
    <citation type="submission" date="2022-01" db="EMBL/GenBank/DDBJ databases">
        <title>Genome-Based Taxonomic Classification of the Phylum Actinobacteria.</title>
        <authorList>
            <person name="Gao Y."/>
        </authorList>
    </citation>
    <scope>NUCLEOTIDE SEQUENCE</scope>
    <source>
        <strain evidence="2">KLBMP 8922</strain>
    </source>
</reference>
<organism evidence="2 3">
    <name type="scientific">Yinghuangia soli</name>
    <dbReference type="NCBI Taxonomy" id="2908204"/>
    <lineage>
        <taxon>Bacteria</taxon>
        <taxon>Bacillati</taxon>
        <taxon>Actinomycetota</taxon>
        <taxon>Actinomycetes</taxon>
        <taxon>Kitasatosporales</taxon>
        <taxon>Streptomycetaceae</taxon>
        <taxon>Yinghuangia</taxon>
    </lineage>
</organism>